<gene>
    <name evidence="5" type="primary">Prss46p</name>
</gene>
<accession>A0A8C6RT22</accession>
<dbReference type="PROSITE" id="PS50240">
    <property type="entry name" value="TRYPSIN_DOM"/>
    <property type="match status" value="1"/>
</dbReference>
<reference evidence="5" key="1">
    <citation type="submission" date="2025-08" db="UniProtKB">
        <authorList>
            <consortium name="Ensembl"/>
        </authorList>
    </citation>
    <scope>IDENTIFICATION</scope>
</reference>
<keyword evidence="3" id="KW-0472">Membrane</keyword>
<dbReference type="InterPro" id="IPR018114">
    <property type="entry name" value="TRYPSIN_HIS"/>
</dbReference>
<dbReference type="PRINTS" id="PR00722">
    <property type="entry name" value="CHYMOTRYPSIN"/>
</dbReference>
<name>A0A8C6RT22_NANGA</name>
<dbReference type="OMA" id="ICNHRYQ"/>
<dbReference type="Pfam" id="PF00089">
    <property type="entry name" value="Trypsin"/>
    <property type="match status" value="1"/>
</dbReference>
<dbReference type="InterPro" id="IPR001314">
    <property type="entry name" value="Peptidase_S1A"/>
</dbReference>
<evidence type="ECO:0000256" key="2">
    <source>
        <dbReference type="ARBA" id="ARBA00024195"/>
    </source>
</evidence>
<keyword evidence="6" id="KW-1185">Reference proteome</keyword>
<dbReference type="GeneTree" id="ENSGT00940000162940"/>
<reference evidence="5" key="2">
    <citation type="submission" date="2025-09" db="UniProtKB">
        <authorList>
            <consortium name="Ensembl"/>
        </authorList>
    </citation>
    <scope>IDENTIFICATION</scope>
</reference>
<protein>
    <submittedName>
        <fullName evidence="5">Serine protease 46</fullName>
    </submittedName>
</protein>
<feature type="domain" description="Peptidase S1" evidence="4">
    <location>
        <begin position="45"/>
        <end position="281"/>
    </location>
</feature>
<dbReference type="FunFam" id="2.40.10.10:FF:000039">
    <property type="entry name" value="Brain-specific serine protease 4"/>
    <property type="match status" value="1"/>
</dbReference>
<sequence length="314" mass="35368">MECGSVDPQGLLPSPLASARLGTQPFMEGRPWFWTCGQTNVFCKVIKGKVVEVGKWPWQVSILFLGMYVCSGSLIHRQWILTAAHCLQRSKNPSQYSVKVGVEYLPDNSSELLLTGITIHENFKNHMSEDIALLKLKDPVSWSPLVQPICLPSNNFKLTIGTMCWVIGWGHEKSKGTSNTSYSLQGLAVRIVSTEICNHRYQFLLLKDQKKFIGNDMLCTSSEWGLDTCQDTSGSSLVCQVNKTWIQMGVVSWNFGCGRRRFPSIYTSTSHYTQWIKRQISDLRFSSMAVPSYLSPVIFTGYILLVSLGSLWFL</sequence>
<dbReference type="InterPro" id="IPR043504">
    <property type="entry name" value="Peptidase_S1_PA_chymotrypsin"/>
</dbReference>
<dbReference type="GO" id="GO:0004252">
    <property type="term" value="F:serine-type endopeptidase activity"/>
    <property type="evidence" value="ECO:0007669"/>
    <property type="project" value="InterPro"/>
</dbReference>
<evidence type="ECO:0000256" key="3">
    <source>
        <dbReference type="SAM" id="Phobius"/>
    </source>
</evidence>
<dbReference type="GO" id="GO:0006508">
    <property type="term" value="P:proteolysis"/>
    <property type="evidence" value="ECO:0007669"/>
    <property type="project" value="InterPro"/>
</dbReference>
<evidence type="ECO:0000259" key="4">
    <source>
        <dbReference type="PROSITE" id="PS50240"/>
    </source>
</evidence>
<dbReference type="InterPro" id="IPR051487">
    <property type="entry name" value="Ser/Thr_Proteases_Immune/Dev"/>
</dbReference>
<evidence type="ECO:0000256" key="1">
    <source>
        <dbReference type="ARBA" id="ARBA00023157"/>
    </source>
</evidence>
<organism evidence="5 6">
    <name type="scientific">Nannospalax galili</name>
    <name type="common">Northern Israeli blind subterranean mole rat</name>
    <name type="synonym">Spalax galili</name>
    <dbReference type="NCBI Taxonomy" id="1026970"/>
    <lineage>
        <taxon>Eukaryota</taxon>
        <taxon>Metazoa</taxon>
        <taxon>Chordata</taxon>
        <taxon>Craniata</taxon>
        <taxon>Vertebrata</taxon>
        <taxon>Euteleostomi</taxon>
        <taxon>Mammalia</taxon>
        <taxon>Eutheria</taxon>
        <taxon>Euarchontoglires</taxon>
        <taxon>Glires</taxon>
        <taxon>Rodentia</taxon>
        <taxon>Myomorpha</taxon>
        <taxon>Muroidea</taxon>
        <taxon>Spalacidae</taxon>
        <taxon>Spalacinae</taxon>
        <taxon>Nannospalax</taxon>
    </lineage>
</organism>
<dbReference type="PANTHER" id="PTHR24256">
    <property type="entry name" value="TRYPTASE-RELATED"/>
    <property type="match status" value="1"/>
</dbReference>
<dbReference type="CDD" id="cd00190">
    <property type="entry name" value="Tryp_SPc"/>
    <property type="match status" value="1"/>
</dbReference>
<keyword evidence="3" id="KW-0812">Transmembrane</keyword>
<comment type="similarity">
    <text evidence="2">Belongs to the peptidase S1 family. CLIP subfamily.</text>
</comment>
<proteinExistence type="inferred from homology"/>
<dbReference type="Proteomes" id="UP000694381">
    <property type="component" value="Unassembled WGS sequence"/>
</dbReference>
<dbReference type="AlphaFoldDB" id="A0A8C6RT22"/>
<keyword evidence="3" id="KW-1133">Transmembrane helix</keyword>
<evidence type="ECO:0000313" key="6">
    <source>
        <dbReference type="Proteomes" id="UP000694381"/>
    </source>
</evidence>
<evidence type="ECO:0000313" key="5">
    <source>
        <dbReference type="Ensembl" id="ENSNGAP00000022401.1"/>
    </source>
</evidence>
<dbReference type="PROSITE" id="PS00134">
    <property type="entry name" value="TRYPSIN_HIS"/>
    <property type="match status" value="1"/>
</dbReference>
<feature type="transmembrane region" description="Helical" evidence="3">
    <location>
        <begin position="293"/>
        <end position="313"/>
    </location>
</feature>
<keyword evidence="1" id="KW-1015">Disulfide bond</keyword>
<dbReference type="Gene3D" id="2.40.10.10">
    <property type="entry name" value="Trypsin-like serine proteases"/>
    <property type="match status" value="2"/>
</dbReference>
<dbReference type="InterPro" id="IPR001254">
    <property type="entry name" value="Trypsin_dom"/>
</dbReference>
<dbReference type="InterPro" id="IPR009003">
    <property type="entry name" value="Peptidase_S1_PA"/>
</dbReference>
<dbReference type="Ensembl" id="ENSNGAT00000028086.1">
    <property type="protein sequence ID" value="ENSNGAP00000022401.1"/>
    <property type="gene ID" value="ENSNGAG00000021280.1"/>
</dbReference>
<dbReference type="SMART" id="SM00020">
    <property type="entry name" value="Tryp_SPc"/>
    <property type="match status" value="1"/>
</dbReference>
<dbReference type="SUPFAM" id="SSF50494">
    <property type="entry name" value="Trypsin-like serine proteases"/>
    <property type="match status" value="1"/>
</dbReference>